<dbReference type="RefSeq" id="WP_103680014.1">
    <property type="nucleotide sequence ID" value="NZ_LPWH01000062.1"/>
</dbReference>
<organism evidence="1 2">
    <name type="scientific">Alkalispirochaeta sphaeroplastigenens</name>
    <dbReference type="NCBI Taxonomy" id="1187066"/>
    <lineage>
        <taxon>Bacteria</taxon>
        <taxon>Pseudomonadati</taxon>
        <taxon>Spirochaetota</taxon>
        <taxon>Spirochaetia</taxon>
        <taxon>Spirochaetales</taxon>
        <taxon>Spirochaetaceae</taxon>
        <taxon>Alkalispirochaeta</taxon>
    </lineage>
</organism>
<dbReference type="OrthoDB" id="306538at2"/>
<dbReference type="CDD" id="cd24047">
    <property type="entry name" value="ASKHA_NBD_EutJ"/>
    <property type="match status" value="1"/>
</dbReference>
<protein>
    <submittedName>
        <fullName evidence="1">Ethanolamine utilization protein EutJ</fullName>
    </submittedName>
</protein>
<name>A0A2S4JRS6_9SPIO</name>
<evidence type="ECO:0000313" key="2">
    <source>
        <dbReference type="Proteomes" id="UP000237350"/>
    </source>
</evidence>
<dbReference type="NCBIfam" id="NF011660">
    <property type="entry name" value="PRK15080.1"/>
    <property type="match status" value="1"/>
</dbReference>
<reference evidence="2" key="1">
    <citation type="submission" date="2015-12" db="EMBL/GenBank/DDBJ databases">
        <authorList>
            <person name="Lodha T.D."/>
            <person name="Chintalapati S."/>
            <person name="Chintalapati V.R."/>
            <person name="Sravanthi T."/>
        </authorList>
    </citation>
    <scope>NUCLEOTIDE SEQUENCE [LARGE SCALE GENOMIC DNA]</scope>
    <source>
        <strain evidence="2">JC133</strain>
    </source>
</reference>
<proteinExistence type="predicted"/>
<dbReference type="Gene3D" id="3.30.420.40">
    <property type="match status" value="2"/>
</dbReference>
<dbReference type="PANTHER" id="PTHR32432">
    <property type="entry name" value="CELL DIVISION PROTEIN FTSA-RELATED"/>
    <property type="match status" value="1"/>
</dbReference>
<comment type="caution">
    <text evidence="1">The sequence shown here is derived from an EMBL/GenBank/DDBJ whole genome shotgun (WGS) entry which is preliminary data.</text>
</comment>
<dbReference type="SUPFAM" id="SSF53067">
    <property type="entry name" value="Actin-like ATPase domain"/>
    <property type="match status" value="2"/>
</dbReference>
<dbReference type="AlphaFoldDB" id="A0A2S4JRS6"/>
<sequence length="282" mass="29749">MNSRLLDILERADRVVEETGPVESRGPLSVGVDLGTAYTVMFVLDEEGTPLAGEYHFAQVVRDGVVVDFAGAVDLVRAMKGRLETRLGRELESAATSYPPGVSPGEVRAVKYVLESAGLTCSTLIDEPSAANTLLQVDQGVVVDVGGGTTGIAVIDQGEVVYTADEPTGGTHFSLVLAGARKIPFDQAESLKTDSSRHRELFPLVRPVMEKIGSIISSHIAPFQVERIYLVGGTCSFEGMAGVVQAATGIETLVPGNPLFVTPLGIALNDGVQTLALAERNN</sequence>
<dbReference type="NCBIfam" id="TIGR02529">
    <property type="entry name" value="EutJ"/>
    <property type="match status" value="1"/>
</dbReference>
<keyword evidence="2" id="KW-1185">Reference proteome</keyword>
<gene>
    <name evidence="1" type="ORF">AU468_06510</name>
</gene>
<dbReference type="InterPro" id="IPR043129">
    <property type="entry name" value="ATPase_NBD"/>
</dbReference>
<dbReference type="InterPro" id="IPR050696">
    <property type="entry name" value="FtsA/MreB"/>
</dbReference>
<dbReference type="PANTHER" id="PTHR32432:SF3">
    <property type="entry name" value="ETHANOLAMINE UTILIZATION PROTEIN EUTJ"/>
    <property type="match status" value="1"/>
</dbReference>
<dbReference type="InterPro" id="IPR013366">
    <property type="entry name" value="EutJ"/>
</dbReference>
<dbReference type="EMBL" id="LPWH01000062">
    <property type="protein sequence ID" value="POR02238.1"/>
    <property type="molecule type" value="Genomic_DNA"/>
</dbReference>
<dbReference type="Proteomes" id="UP000237350">
    <property type="component" value="Unassembled WGS sequence"/>
</dbReference>
<evidence type="ECO:0000313" key="1">
    <source>
        <dbReference type="EMBL" id="POR02238.1"/>
    </source>
</evidence>
<dbReference type="Pfam" id="PF06723">
    <property type="entry name" value="MreB_Mbl"/>
    <property type="match status" value="1"/>
</dbReference>
<accession>A0A2S4JRS6</accession>
<dbReference type="InterPro" id="IPR056546">
    <property type="entry name" value="MreB_MamK-like"/>
</dbReference>